<comment type="caution">
    <text evidence="6">The sequence shown here is derived from an EMBL/GenBank/DDBJ whole genome shotgun (WGS) entry which is preliminary data.</text>
</comment>
<accession>T0Z255</accession>
<dbReference type="EMBL" id="AUZY01010544">
    <property type="protein sequence ID" value="EQD38332.1"/>
    <property type="molecule type" value="Genomic_DNA"/>
</dbReference>
<dbReference type="Pfam" id="PF00155">
    <property type="entry name" value="Aminotran_1_2"/>
    <property type="match status" value="1"/>
</dbReference>
<dbReference type="GO" id="GO:0030170">
    <property type="term" value="F:pyridoxal phosphate binding"/>
    <property type="evidence" value="ECO:0007669"/>
    <property type="project" value="InterPro"/>
</dbReference>
<evidence type="ECO:0000256" key="3">
    <source>
        <dbReference type="ARBA" id="ARBA00022679"/>
    </source>
</evidence>
<dbReference type="InterPro" id="IPR050881">
    <property type="entry name" value="LL-DAP_aminotransferase"/>
</dbReference>
<dbReference type="InterPro" id="IPR004839">
    <property type="entry name" value="Aminotransferase_I/II_large"/>
</dbReference>
<keyword evidence="2" id="KW-0032">Aminotransferase</keyword>
<evidence type="ECO:0000259" key="5">
    <source>
        <dbReference type="Pfam" id="PF00155"/>
    </source>
</evidence>
<sequence>MNPRLERLHAYPFERLARLTAGAAPPGRLEPIAMSIGEPRHAPPPMVLEALRANAYRLDTYPSTAGLPELRTACAAWLERRNGLPAGRIDPDTMVLPVNGTREALFAFLQAADRRPRRGAGGDAQSVLPDLRGRGAAGRRPPLPARDHGRQRLHAGARGGA</sequence>
<dbReference type="AlphaFoldDB" id="T0Z255"/>
<dbReference type="Gene3D" id="3.40.640.10">
    <property type="entry name" value="Type I PLP-dependent aspartate aminotransferase-like (Major domain)"/>
    <property type="match status" value="1"/>
</dbReference>
<reference evidence="6" key="2">
    <citation type="journal article" date="2014" name="ISME J.">
        <title>Microbial stratification in low pH oxic and suboxic macroscopic growths along an acid mine drainage.</title>
        <authorList>
            <person name="Mendez-Garcia C."/>
            <person name="Mesa V."/>
            <person name="Sprenger R.R."/>
            <person name="Richter M."/>
            <person name="Diez M.S."/>
            <person name="Solano J."/>
            <person name="Bargiela R."/>
            <person name="Golyshina O.V."/>
            <person name="Manteca A."/>
            <person name="Ramos J.L."/>
            <person name="Gallego J.R."/>
            <person name="Llorente I."/>
            <person name="Martins Dos Santos V.A."/>
            <person name="Jensen O.N."/>
            <person name="Pelaez A.I."/>
            <person name="Sanchez J."/>
            <person name="Ferrer M."/>
        </authorList>
    </citation>
    <scope>NUCLEOTIDE SEQUENCE</scope>
</reference>
<dbReference type="SUPFAM" id="SSF53383">
    <property type="entry name" value="PLP-dependent transferases"/>
    <property type="match status" value="1"/>
</dbReference>
<dbReference type="InterPro" id="IPR015421">
    <property type="entry name" value="PyrdxlP-dep_Trfase_major"/>
</dbReference>
<keyword evidence="3" id="KW-0808">Transferase</keyword>
<dbReference type="PANTHER" id="PTHR42832">
    <property type="entry name" value="AMINO ACID AMINOTRANSFERASE"/>
    <property type="match status" value="1"/>
</dbReference>
<feature type="region of interest" description="Disordered" evidence="4">
    <location>
        <begin position="115"/>
        <end position="161"/>
    </location>
</feature>
<dbReference type="Gene3D" id="3.90.1150.10">
    <property type="entry name" value="Aspartate Aminotransferase, domain 1"/>
    <property type="match status" value="1"/>
</dbReference>
<dbReference type="InterPro" id="IPR015424">
    <property type="entry name" value="PyrdxlP-dep_Trfase"/>
</dbReference>
<reference evidence="6" key="1">
    <citation type="submission" date="2013-08" db="EMBL/GenBank/DDBJ databases">
        <authorList>
            <person name="Mendez C."/>
            <person name="Richter M."/>
            <person name="Ferrer M."/>
            <person name="Sanchez J."/>
        </authorList>
    </citation>
    <scope>NUCLEOTIDE SEQUENCE</scope>
</reference>
<gene>
    <name evidence="6" type="ORF">B1B_15853</name>
</gene>
<dbReference type="PANTHER" id="PTHR42832:SF3">
    <property type="entry name" value="L-GLUTAMINE--4-(METHYLSULFANYL)-2-OXOBUTANOATE AMINOTRANSFERASE"/>
    <property type="match status" value="1"/>
</dbReference>
<dbReference type="InterPro" id="IPR015422">
    <property type="entry name" value="PyrdxlP-dep_Trfase_small"/>
</dbReference>
<evidence type="ECO:0000256" key="2">
    <source>
        <dbReference type="ARBA" id="ARBA00022576"/>
    </source>
</evidence>
<proteinExistence type="predicted"/>
<evidence type="ECO:0000256" key="4">
    <source>
        <dbReference type="SAM" id="MobiDB-lite"/>
    </source>
</evidence>
<name>T0Z255_9ZZZZ</name>
<evidence type="ECO:0000313" key="6">
    <source>
        <dbReference type="EMBL" id="EQD38332.1"/>
    </source>
</evidence>
<feature type="domain" description="Aminotransferase class I/classII large" evidence="5">
    <location>
        <begin position="32"/>
        <end position="113"/>
    </location>
</feature>
<dbReference type="GO" id="GO:0008483">
    <property type="term" value="F:transaminase activity"/>
    <property type="evidence" value="ECO:0007669"/>
    <property type="project" value="UniProtKB-KW"/>
</dbReference>
<evidence type="ECO:0000256" key="1">
    <source>
        <dbReference type="ARBA" id="ARBA00001933"/>
    </source>
</evidence>
<organism evidence="6">
    <name type="scientific">mine drainage metagenome</name>
    <dbReference type="NCBI Taxonomy" id="410659"/>
    <lineage>
        <taxon>unclassified sequences</taxon>
        <taxon>metagenomes</taxon>
        <taxon>ecological metagenomes</taxon>
    </lineage>
</organism>
<protein>
    <submittedName>
        <fullName evidence="6">Succinyldiaminopimelate transaminase</fullName>
    </submittedName>
</protein>
<comment type="cofactor">
    <cofactor evidence="1">
        <name>pyridoxal 5'-phosphate</name>
        <dbReference type="ChEBI" id="CHEBI:597326"/>
    </cofactor>
</comment>